<protein>
    <submittedName>
        <fullName evidence="1">Uncharacterized protein</fullName>
    </submittedName>
</protein>
<organism evidence="1 2">
    <name type="scientific">Paenibacillus silvestris</name>
    <dbReference type="NCBI Taxonomy" id="2606219"/>
    <lineage>
        <taxon>Bacteria</taxon>
        <taxon>Bacillati</taxon>
        <taxon>Bacillota</taxon>
        <taxon>Bacilli</taxon>
        <taxon>Bacillales</taxon>
        <taxon>Paenibacillaceae</taxon>
        <taxon>Paenibacillus</taxon>
    </lineage>
</organism>
<comment type="caution">
    <text evidence="1">The sequence shown here is derived from an EMBL/GenBank/DDBJ whole genome shotgun (WGS) entry which is preliminary data.</text>
</comment>
<gene>
    <name evidence="1" type="ORF">GQF01_16325</name>
</gene>
<proteinExistence type="predicted"/>
<name>A0A6L8V354_9BACL</name>
<dbReference type="Proteomes" id="UP000481087">
    <property type="component" value="Unassembled WGS sequence"/>
</dbReference>
<dbReference type="SUPFAM" id="SSF48239">
    <property type="entry name" value="Terpenoid cyclases/Protein prenyltransferases"/>
    <property type="match status" value="1"/>
</dbReference>
<reference evidence="1 2" key="1">
    <citation type="submission" date="2019-12" db="EMBL/GenBank/DDBJ databases">
        <title>Paenibacillus sp. nov. sp. isolated from soil.</title>
        <authorList>
            <person name="Kim J."/>
            <person name="Jeong S.E."/>
            <person name="Jung H.S."/>
            <person name="Jeon C.O."/>
        </authorList>
    </citation>
    <scope>NUCLEOTIDE SEQUENCE [LARGE SCALE GENOMIC DNA]</scope>
    <source>
        <strain evidence="1 2">5J-6</strain>
    </source>
</reference>
<dbReference type="AlphaFoldDB" id="A0A6L8V354"/>
<keyword evidence="2" id="KW-1185">Reference proteome</keyword>
<accession>A0A6L8V354</accession>
<evidence type="ECO:0000313" key="2">
    <source>
        <dbReference type="Proteomes" id="UP000481087"/>
    </source>
</evidence>
<sequence length="579" mass="65029">MDFIYKRLVANNDDLAASALDKQVLDPASKYYGGVIDETGIARASHHSTPVYIAAWATALVNPDSRFYHSESISAALELSAIFMLNRQHADGTISLGSTNYNSPPDTGFVIGGVAQIYQLLAGHNWAALQPIADKLKLFLERTIPAMLTGGCHTPNHRWVLTAALAQLYDIFKRPELLARADEWLAEGLDITADGEWTERSNGIYNAVSNVALYHTARLLHRPELLDSVRRNLRMMVYLIHPSGEVVTDYSGRQDFGQTYDMATYYTIYRLMAAHDKDPAFAAMCDYAAAFVKRPDGVNNNALLHVLLYPEIEETIRDLDRAELPDHYTCILNQLHPMNEHLGLIDAVGHHLKIQHSSMHLAFGAPVVRIREKDKSITIMPQTPSFFSLRHGKVRLLGIKLSTSFSPGIVKFDQLTAEDGVYRLGVVMEKGYNGPIPQQHLPLSAKGTVSPWYLLPHQHRPMTHLQTHELQVEIRPNESDWTIRIHSDEREDIFTQLTFILGNEGAAEGEDLQDAGDGKYFLKSGSMTYQVEEDRIEISTGAFEHLLPILREDQHPAGCQYVHVNLVTPFDRTFTVRLL</sequence>
<dbReference type="InterPro" id="IPR008930">
    <property type="entry name" value="Terpenoid_cyclase/PrenylTrfase"/>
</dbReference>
<dbReference type="EMBL" id="WTUZ01000020">
    <property type="protein sequence ID" value="MZQ83680.1"/>
    <property type="molecule type" value="Genomic_DNA"/>
</dbReference>
<evidence type="ECO:0000313" key="1">
    <source>
        <dbReference type="EMBL" id="MZQ83680.1"/>
    </source>
</evidence>